<gene>
    <name evidence="3" type="ORF">LWI29_002056</name>
</gene>
<keyword evidence="2" id="KW-0472">Membrane</keyword>
<sequence length="209" mass="23591">MKKKIRICLALIMKINGGGFVVIFIIRATRDNKLMEVNCMIVLPPKSKRQSGRPKEIRVPSAGEVTRIQHCTKYGKPEHNRLGCPNPVAYHPQYSQVHPLVRISQYVDNVLVVFVTYLAITTRHARWLTGPKVLRVQGILEALANMLPGLWRDEGFISTGDCQRRTEVKSEGQGRSATGEVKDRDDRRRATGDDDDDRRLATTTIGDDQ</sequence>
<name>A0AA39S7D9_ACESA</name>
<keyword evidence="2" id="KW-0812">Transmembrane</keyword>
<feature type="compositionally biased region" description="Basic and acidic residues" evidence="1">
    <location>
        <begin position="163"/>
        <end position="172"/>
    </location>
</feature>
<keyword evidence="2" id="KW-1133">Transmembrane helix</keyword>
<evidence type="ECO:0000313" key="4">
    <source>
        <dbReference type="Proteomes" id="UP001168877"/>
    </source>
</evidence>
<proteinExistence type="predicted"/>
<evidence type="ECO:0000313" key="3">
    <source>
        <dbReference type="EMBL" id="KAK0586163.1"/>
    </source>
</evidence>
<feature type="region of interest" description="Disordered" evidence="1">
    <location>
        <begin position="163"/>
        <end position="209"/>
    </location>
</feature>
<feature type="compositionally biased region" description="Basic and acidic residues" evidence="1">
    <location>
        <begin position="180"/>
        <end position="200"/>
    </location>
</feature>
<reference evidence="3" key="2">
    <citation type="submission" date="2023-06" db="EMBL/GenBank/DDBJ databases">
        <authorList>
            <person name="Swenson N.G."/>
            <person name="Wegrzyn J.L."/>
            <person name="Mcevoy S.L."/>
        </authorList>
    </citation>
    <scope>NUCLEOTIDE SEQUENCE</scope>
    <source>
        <strain evidence="3">NS2018</strain>
        <tissue evidence="3">Leaf</tissue>
    </source>
</reference>
<accession>A0AA39S7D9</accession>
<protein>
    <submittedName>
        <fullName evidence="3">Uncharacterized protein</fullName>
    </submittedName>
</protein>
<feature type="transmembrane region" description="Helical" evidence="2">
    <location>
        <begin position="7"/>
        <end position="26"/>
    </location>
</feature>
<organism evidence="3 4">
    <name type="scientific">Acer saccharum</name>
    <name type="common">Sugar maple</name>
    <dbReference type="NCBI Taxonomy" id="4024"/>
    <lineage>
        <taxon>Eukaryota</taxon>
        <taxon>Viridiplantae</taxon>
        <taxon>Streptophyta</taxon>
        <taxon>Embryophyta</taxon>
        <taxon>Tracheophyta</taxon>
        <taxon>Spermatophyta</taxon>
        <taxon>Magnoliopsida</taxon>
        <taxon>eudicotyledons</taxon>
        <taxon>Gunneridae</taxon>
        <taxon>Pentapetalae</taxon>
        <taxon>rosids</taxon>
        <taxon>malvids</taxon>
        <taxon>Sapindales</taxon>
        <taxon>Sapindaceae</taxon>
        <taxon>Hippocastanoideae</taxon>
        <taxon>Acereae</taxon>
        <taxon>Acer</taxon>
    </lineage>
</organism>
<keyword evidence="4" id="KW-1185">Reference proteome</keyword>
<evidence type="ECO:0000256" key="2">
    <source>
        <dbReference type="SAM" id="Phobius"/>
    </source>
</evidence>
<evidence type="ECO:0000256" key="1">
    <source>
        <dbReference type="SAM" id="MobiDB-lite"/>
    </source>
</evidence>
<dbReference type="EMBL" id="JAUESC010000382">
    <property type="protein sequence ID" value="KAK0586163.1"/>
    <property type="molecule type" value="Genomic_DNA"/>
</dbReference>
<dbReference type="Proteomes" id="UP001168877">
    <property type="component" value="Unassembled WGS sequence"/>
</dbReference>
<dbReference type="AlphaFoldDB" id="A0AA39S7D9"/>
<comment type="caution">
    <text evidence="3">The sequence shown here is derived from an EMBL/GenBank/DDBJ whole genome shotgun (WGS) entry which is preliminary data.</text>
</comment>
<reference evidence="3" key="1">
    <citation type="journal article" date="2022" name="Plant J.">
        <title>Strategies of tolerance reflected in two North American maple genomes.</title>
        <authorList>
            <person name="McEvoy S.L."/>
            <person name="Sezen U.U."/>
            <person name="Trouern-Trend A."/>
            <person name="McMahon S.M."/>
            <person name="Schaberg P.G."/>
            <person name="Yang J."/>
            <person name="Wegrzyn J.L."/>
            <person name="Swenson N.G."/>
        </authorList>
    </citation>
    <scope>NUCLEOTIDE SEQUENCE</scope>
    <source>
        <strain evidence="3">NS2018</strain>
    </source>
</reference>